<name>X0ZM85_9ZZZZ</name>
<evidence type="ECO:0000313" key="1">
    <source>
        <dbReference type="EMBL" id="GAG61488.1"/>
    </source>
</evidence>
<gene>
    <name evidence="1" type="ORF">S01H4_14423</name>
</gene>
<dbReference type="SUPFAM" id="SSF52540">
    <property type="entry name" value="P-loop containing nucleoside triphosphate hydrolases"/>
    <property type="match status" value="2"/>
</dbReference>
<comment type="caution">
    <text evidence="1">The sequence shown here is derived from an EMBL/GenBank/DDBJ whole genome shotgun (WGS) entry which is preliminary data.</text>
</comment>
<dbReference type="Gene3D" id="3.40.50.300">
    <property type="entry name" value="P-loop containing nucleotide triphosphate hydrolases"/>
    <property type="match status" value="1"/>
</dbReference>
<organism evidence="1">
    <name type="scientific">marine sediment metagenome</name>
    <dbReference type="NCBI Taxonomy" id="412755"/>
    <lineage>
        <taxon>unclassified sequences</taxon>
        <taxon>metagenomes</taxon>
        <taxon>ecological metagenomes</taxon>
    </lineage>
</organism>
<accession>X0ZM85</accession>
<protein>
    <recommendedName>
        <fullName evidence="2">ATPase dynein-related AAA domain-containing protein</fullName>
    </recommendedName>
</protein>
<dbReference type="EMBL" id="BART01006324">
    <property type="protein sequence ID" value="GAG61488.1"/>
    <property type="molecule type" value="Genomic_DNA"/>
</dbReference>
<reference evidence="1" key="1">
    <citation type="journal article" date="2014" name="Front. Microbiol.">
        <title>High frequency of phylogenetically diverse reductive dehalogenase-homologous genes in deep subseafloor sedimentary metagenomes.</title>
        <authorList>
            <person name="Kawai M."/>
            <person name="Futagami T."/>
            <person name="Toyoda A."/>
            <person name="Takaki Y."/>
            <person name="Nishi S."/>
            <person name="Hori S."/>
            <person name="Arai W."/>
            <person name="Tsubouchi T."/>
            <person name="Morono Y."/>
            <person name="Uchiyama I."/>
            <person name="Ito T."/>
            <person name="Fujiyama A."/>
            <person name="Inagaki F."/>
            <person name="Takami H."/>
        </authorList>
    </citation>
    <scope>NUCLEOTIDE SEQUENCE</scope>
    <source>
        <strain evidence="1">Expedition CK06-06</strain>
    </source>
</reference>
<feature type="non-terminal residue" evidence="1">
    <location>
        <position position="260"/>
    </location>
</feature>
<dbReference type="AlphaFoldDB" id="X0ZM85"/>
<sequence length="260" mass="30235">MVKLNKDHERSIKSYCEKFKVDWDLLDYNSFRDNTITAQENLNHIKSIIEDMSEDRIEGLKKVKKKNIKSEKEEVARGEIENIQREEKYTEKEFNKSLKELKKTNSTTIKHYEIPKEYIKSVIKGFNKSFIFIGGAGTGKTYLTRQVLVKHNANFIENRGVNSPLALYIFLYENNKKGLTLVFDDTMGLINNPNAYSILLNVLWEGFAEWNTTSEKLKVPSKFKFVGNIIFITNKLNGENADIIKSRCLIYDLKLTKKDI</sequence>
<dbReference type="InterPro" id="IPR027417">
    <property type="entry name" value="P-loop_NTPase"/>
</dbReference>
<proteinExistence type="predicted"/>
<evidence type="ECO:0008006" key="2">
    <source>
        <dbReference type="Google" id="ProtNLM"/>
    </source>
</evidence>